<dbReference type="OMA" id="IAWPDAI"/>
<dbReference type="EMBL" id="JH711576">
    <property type="protein sequence ID" value="EIW83035.1"/>
    <property type="molecule type" value="Genomic_DNA"/>
</dbReference>
<feature type="compositionally biased region" description="Pro residues" evidence="1">
    <location>
        <begin position="95"/>
        <end position="104"/>
    </location>
</feature>
<feature type="region of interest" description="Disordered" evidence="1">
    <location>
        <begin position="1"/>
        <end position="23"/>
    </location>
</feature>
<feature type="compositionally biased region" description="Polar residues" evidence="1">
    <location>
        <begin position="125"/>
        <end position="135"/>
    </location>
</feature>
<feature type="compositionally biased region" description="Polar residues" evidence="1">
    <location>
        <begin position="639"/>
        <end position="655"/>
    </location>
</feature>
<proteinExistence type="predicted"/>
<feature type="compositionally biased region" description="Polar residues" evidence="1">
    <location>
        <begin position="1"/>
        <end position="22"/>
    </location>
</feature>
<evidence type="ECO:0000313" key="2">
    <source>
        <dbReference type="EMBL" id="EIW83035.1"/>
    </source>
</evidence>
<feature type="compositionally biased region" description="Polar residues" evidence="1">
    <location>
        <begin position="487"/>
        <end position="496"/>
    </location>
</feature>
<feature type="compositionally biased region" description="Polar residues" evidence="1">
    <location>
        <begin position="811"/>
        <end position="820"/>
    </location>
</feature>
<feature type="compositionally biased region" description="Low complexity" evidence="1">
    <location>
        <begin position="162"/>
        <end position="175"/>
    </location>
</feature>
<dbReference type="OrthoDB" id="2562444at2759"/>
<gene>
    <name evidence="2" type="ORF">CONPUDRAFT_164048</name>
</gene>
<feature type="region of interest" description="Disordered" evidence="1">
    <location>
        <begin position="639"/>
        <end position="682"/>
    </location>
</feature>
<accession>A0A5M3MWF2</accession>
<feature type="compositionally biased region" description="Basic and acidic residues" evidence="1">
    <location>
        <begin position="79"/>
        <end position="92"/>
    </location>
</feature>
<organism evidence="2 3">
    <name type="scientific">Coniophora puteana (strain RWD-64-598)</name>
    <name type="common">Brown rot fungus</name>
    <dbReference type="NCBI Taxonomy" id="741705"/>
    <lineage>
        <taxon>Eukaryota</taxon>
        <taxon>Fungi</taxon>
        <taxon>Dikarya</taxon>
        <taxon>Basidiomycota</taxon>
        <taxon>Agaricomycotina</taxon>
        <taxon>Agaricomycetes</taxon>
        <taxon>Agaricomycetidae</taxon>
        <taxon>Boletales</taxon>
        <taxon>Coniophorineae</taxon>
        <taxon>Coniophoraceae</taxon>
        <taxon>Coniophora</taxon>
    </lineage>
</organism>
<protein>
    <submittedName>
        <fullName evidence="2">Uncharacterized protein</fullName>
    </submittedName>
</protein>
<feature type="compositionally biased region" description="Low complexity" evidence="1">
    <location>
        <begin position="287"/>
        <end position="306"/>
    </location>
</feature>
<dbReference type="KEGG" id="cput:CONPUDRAFT_164048"/>
<feature type="compositionally biased region" description="Low complexity" evidence="1">
    <location>
        <begin position="347"/>
        <end position="446"/>
    </location>
</feature>
<feature type="compositionally biased region" description="Low complexity" evidence="1">
    <location>
        <begin position="656"/>
        <end position="670"/>
    </location>
</feature>
<feature type="compositionally biased region" description="Polar residues" evidence="1">
    <location>
        <begin position="465"/>
        <end position="474"/>
    </location>
</feature>
<keyword evidence="3" id="KW-1185">Reference proteome</keyword>
<dbReference type="Proteomes" id="UP000053558">
    <property type="component" value="Unassembled WGS sequence"/>
</dbReference>
<comment type="caution">
    <text evidence="2">The sequence shown here is derived from an EMBL/GenBank/DDBJ whole genome shotgun (WGS) entry which is preliminary data.</text>
</comment>
<evidence type="ECO:0000313" key="3">
    <source>
        <dbReference type="Proteomes" id="UP000053558"/>
    </source>
</evidence>
<name>A0A5M3MWF2_CONPW</name>
<feature type="region of interest" description="Disordered" evidence="1">
    <location>
        <begin position="774"/>
        <end position="832"/>
    </location>
</feature>
<feature type="compositionally biased region" description="Polar residues" evidence="1">
    <location>
        <begin position="307"/>
        <end position="317"/>
    </location>
</feature>
<feature type="compositionally biased region" description="Polar residues" evidence="1">
    <location>
        <begin position="244"/>
        <end position="257"/>
    </location>
</feature>
<feature type="region of interest" description="Disordered" evidence="1">
    <location>
        <begin position="287"/>
        <end position="498"/>
    </location>
</feature>
<dbReference type="AlphaFoldDB" id="A0A5M3MWF2"/>
<sequence length="1083" mass="118889">MSSTEPPSDQFKTILLRSSTPAPSEKVLLYLESLRDSGNFDPGSPMSSLPPLNGHSGKRSNVSASRVEDAYEINSNTQDGEKTELSENRMSDMPEPGPQDPPGPHYESFDSGPSFGNFGPLPDHTGQSGIQTSYTGAKFPLPLSVASPTSGSRININIEPPSSSSASRSQKTQSQESASRPRTHKSSVISEDRGTLTGRSENPKARSKAPSQALAGSEAPMSSKSRSRAGSKSRTTDYPALPPSNFSPSGHTAQLPTSPRRAPSISPSDSASLAPFKAAAMFAERNRAMAAAAEAEAAASRRGASSGPMSPSHQSRPFSPYRHAATQEDLLFAATSAAQVPPQPTGQSQVSQAQSHASQARSRVSQARSQASQAQSHASQSRSHMSHARSQTQSQVSQARSQASQVRSQVSQSQSQAPPARSQVSQAPRSQVARSQVSQVRSQVSQGKGDGSRVSHATSHRSQSRAKSPSQLGGPSQEGDHGGEITPTPSRPTSPAFSLDQREAEIVAQTLASRGSGARTSYAASTLETDIVNSHFHDMDLCILLHQMDDSTTHEIVKKALRKAVRQRVKRLGLKHDHESIQQYRKSFHDHDPEVHLNEDYDPSKEAPPAWAKELMEGMARVQERLDVLSPLSMNSNMLTGSQQSYAGSVRSGDSQQQYGETEYTEGGEQYTEHTEHTPRTQTVNINTQVTGTMAESMYQPGETEIIDDEVYEDEAVDQLYPPEEMHQTSEFMDGRDDSPGQQFLEEELYKLRVKQGGSQSGHTHKTWEVARDEQDEYEEGHGAFTESGLPEIPDSERKGSPSLPPLPQDASISQPQSHSWHPGAVDERGEPILPPWQRIHQRLLGWAVVWPMSELDQALDSTTRGHQVNETALSVWSAQTYKRYVRSRMTDSPDGRVDRLFVPPNVADAISTAVFNGRHHDACSMLKELWAPFGLDGTPRLIIVLAKHRSDANHWVVHRFSLPDGALTTYDSYPERTLPDGRPLGWWFAIRIAWPHAIMANPDHLMQKMVRLHRPMQLNIDNSVAAAGIWRNVLMGSRAERSLDLERLRDLINTEVRNLRQRKLQGKLSISNSKNHQWGEEL</sequence>
<evidence type="ECO:0000256" key="1">
    <source>
        <dbReference type="SAM" id="MobiDB-lite"/>
    </source>
</evidence>
<dbReference type="GeneID" id="19205048"/>
<dbReference type="RefSeq" id="XP_007766904.1">
    <property type="nucleotide sequence ID" value="XM_007768714.1"/>
</dbReference>
<feature type="region of interest" description="Disordered" evidence="1">
    <location>
        <begin position="35"/>
        <end position="271"/>
    </location>
</feature>
<feature type="compositionally biased region" description="Polar residues" evidence="1">
    <location>
        <begin position="146"/>
        <end position="155"/>
    </location>
</feature>
<reference evidence="3" key="1">
    <citation type="journal article" date="2012" name="Science">
        <title>The Paleozoic origin of enzymatic lignin decomposition reconstructed from 31 fungal genomes.</title>
        <authorList>
            <person name="Floudas D."/>
            <person name="Binder M."/>
            <person name="Riley R."/>
            <person name="Barry K."/>
            <person name="Blanchette R.A."/>
            <person name="Henrissat B."/>
            <person name="Martinez A.T."/>
            <person name="Otillar R."/>
            <person name="Spatafora J.W."/>
            <person name="Yadav J.S."/>
            <person name="Aerts A."/>
            <person name="Benoit I."/>
            <person name="Boyd A."/>
            <person name="Carlson A."/>
            <person name="Copeland A."/>
            <person name="Coutinho P.M."/>
            <person name="de Vries R.P."/>
            <person name="Ferreira P."/>
            <person name="Findley K."/>
            <person name="Foster B."/>
            <person name="Gaskell J."/>
            <person name="Glotzer D."/>
            <person name="Gorecki P."/>
            <person name="Heitman J."/>
            <person name="Hesse C."/>
            <person name="Hori C."/>
            <person name="Igarashi K."/>
            <person name="Jurgens J.A."/>
            <person name="Kallen N."/>
            <person name="Kersten P."/>
            <person name="Kohler A."/>
            <person name="Kuees U."/>
            <person name="Kumar T.K.A."/>
            <person name="Kuo A."/>
            <person name="LaButti K."/>
            <person name="Larrondo L.F."/>
            <person name="Lindquist E."/>
            <person name="Ling A."/>
            <person name="Lombard V."/>
            <person name="Lucas S."/>
            <person name="Lundell T."/>
            <person name="Martin R."/>
            <person name="McLaughlin D.J."/>
            <person name="Morgenstern I."/>
            <person name="Morin E."/>
            <person name="Murat C."/>
            <person name="Nagy L.G."/>
            <person name="Nolan M."/>
            <person name="Ohm R.A."/>
            <person name="Patyshakuliyeva A."/>
            <person name="Rokas A."/>
            <person name="Ruiz-Duenas F.J."/>
            <person name="Sabat G."/>
            <person name="Salamov A."/>
            <person name="Samejima M."/>
            <person name="Schmutz J."/>
            <person name="Slot J.C."/>
            <person name="St John F."/>
            <person name="Stenlid J."/>
            <person name="Sun H."/>
            <person name="Sun S."/>
            <person name="Syed K."/>
            <person name="Tsang A."/>
            <person name="Wiebenga A."/>
            <person name="Young D."/>
            <person name="Pisabarro A."/>
            <person name="Eastwood D.C."/>
            <person name="Martin F."/>
            <person name="Cullen D."/>
            <person name="Grigoriev I.V."/>
            <person name="Hibbett D.S."/>
        </authorList>
    </citation>
    <scope>NUCLEOTIDE SEQUENCE [LARGE SCALE GENOMIC DNA]</scope>
    <source>
        <strain evidence="3">RWD-64-598 SS2</strain>
    </source>
</reference>